<accession>A0A2I1DPF1</accession>
<name>A0A2I1DPF1_9PROT</name>
<comment type="caution">
    <text evidence="1">The sequence shown here is derived from an EMBL/GenBank/DDBJ whole genome shotgun (WGS) entry which is preliminary data.</text>
</comment>
<protein>
    <submittedName>
        <fullName evidence="1">Uncharacterized protein</fullName>
    </submittedName>
</protein>
<reference evidence="1 2" key="1">
    <citation type="submission" date="2017-03" db="EMBL/GenBank/DDBJ databases">
        <title>Draft genime sequence of the acidophilic sulfur-oxidizing bacterium Acidithiobacillus sp. SH, isolated from seawater.</title>
        <authorList>
            <person name="Sharmin S."/>
            <person name="Tokuhisa M."/>
            <person name="Kanao T."/>
            <person name="Kamimura K."/>
        </authorList>
    </citation>
    <scope>NUCLEOTIDE SEQUENCE [LARGE SCALE GENOMIC DNA]</scope>
    <source>
        <strain evidence="1 2">SH</strain>
    </source>
</reference>
<dbReference type="AlphaFoldDB" id="A0A2I1DPF1"/>
<dbReference type="EMBL" id="MXAV01000007">
    <property type="protein sequence ID" value="PKY11758.1"/>
    <property type="molecule type" value="Genomic_DNA"/>
</dbReference>
<keyword evidence="2" id="KW-1185">Reference proteome</keyword>
<evidence type="ECO:0000313" key="2">
    <source>
        <dbReference type="Proteomes" id="UP000234329"/>
    </source>
</evidence>
<dbReference type="RefSeq" id="WP_101536899.1">
    <property type="nucleotide sequence ID" value="NZ_MXAV01000007.1"/>
</dbReference>
<sequence>MSDHFFGEVRFPLWAVQHVPGLDDDVRLYELETLGIPYDRESAEYYEYKTEDEYLRWVNQYKARVFRDNLQRLKSGARDKIGDMYRLTEETKGHLDGIPGIWVYQNVACGRIVTDDALDAAERDFREVMRIFRIGGITRIGAFVSFPERQQKSIADAVLWEIEARLRQIAGLEEV</sequence>
<gene>
    <name evidence="1" type="ORF">B1757_02910</name>
</gene>
<dbReference type="InParanoid" id="A0A2I1DPF1"/>
<organism evidence="1 2">
    <name type="scientific">Acidithiobacillus marinus</name>
    <dbReference type="NCBI Taxonomy" id="187490"/>
    <lineage>
        <taxon>Bacteria</taxon>
        <taxon>Pseudomonadati</taxon>
        <taxon>Pseudomonadota</taxon>
        <taxon>Acidithiobacillia</taxon>
        <taxon>Acidithiobacillales</taxon>
        <taxon>Acidithiobacillaceae</taxon>
        <taxon>Acidithiobacillus</taxon>
    </lineage>
</organism>
<proteinExistence type="predicted"/>
<evidence type="ECO:0000313" key="1">
    <source>
        <dbReference type="EMBL" id="PKY11758.1"/>
    </source>
</evidence>
<dbReference type="OrthoDB" id="9969858at2"/>
<dbReference type="Proteomes" id="UP000234329">
    <property type="component" value="Unassembled WGS sequence"/>
</dbReference>